<keyword evidence="1" id="KW-0813">Transport</keyword>
<evidence type="ECO:0000256" key="3">
    <source>
        <dbReference type="ARBA" id="ARBA00022723"/>
    </source>
</evidence>
<dbReference type="PANTHER" id="PTHR30176">
    <property type="entry name" value="FERREDOXIN-TYPE PROTEIN NAPH"/>
    <property type="match status" value="1"/>
</dbReference>
<evidence type="ECO:0000313" key="10">
    <source>
        <dbReference type="Proteomes" id="UP000614200"/>
    </source>
</evidence>
<dbReference type="RefSeq" id="WP_194701125.1">
    <property type="nucleotide sequence ID" value="NZ_JADKNH010000004.1"/>
</dbReference>
<dbReference type="PROSITE" id="PS51379">
    <property type="entry name" value="4FE4S_FER_2"/>
    <property type="match status" value="1"/>
</dbReference>
<accession>A0ABR9ZSM3</accession>
<organism evidence="9 10">
    <name type="scientific">Fusibacter ferrireducens</name>
    <dbReference type="NCBI Taxonomy" id="2785058"/>
    <lineage>
        <taxon>Bacteria</taxon>
        <taxon>Bacillati</taxon>
        <taxon>Bacillota</taxon>
        <taxon>Clostridia</taxon>
        <taxon>Eubacteriales</taxon>
        <taxon>Eubacteriales Family XII. Incertae Sedis</taxon>
        <taxon>Fusibacter</taxon>
    </lineage>
</organism>
<dbReference type="PANTHER" id="PTHR30176:SF3">
    <property type="entry name" value="FERREDOXIN-TYPE PROTEIN NAPH"/>
    <property type="match status" value="1"/>
</dbReference>
<dbReference type="InterPro" id="IPR017896">
    <property type="entry name" value="4Fe4S_Fe-S-bd"/>
</dbReference>
<protein>
    <submittedName>
        <fullName evidence="9">4Fe-4S binding protein</fullName>
    </submittedName>
</protein>
<keyword evidence="4" id="KW-0249">Electron transport</keyword>
<dbReference type="Pfam" id="PF12801">
    <property type="entry name" value="Fer4_5"/>
    <property type="match status" value="1"/>
</dbReference>
<dbReference type="Proteomes" id="UP000614200">
    <property type="component" value="Unassembled WGS sequence"/>
</dbReference>
<feature type="domain" description="4Fe-4S ferredoxin-type" evidence="8">
    <location>
        <begin position="129"/>
        <end position="162"/>
    </location>
</feature>
<dbReference type="PROSITE" id="PS00198">
    <property type="entry name" value="4FE4S_FER_1"/>
    <property type="match status" value="1"/>
</dbReference>
<dbReference type="InterPro" id="IPR017900">
    <property type="entry name" value="4Fe4S_Fe_S_CS"/>
</dbReference>
<keyword evidence="7" id="KW-0812">Transmembrane</keyword>
<gene>
    <name evidence="9" type="ORF">ISU02_07100</name>
</gene>
<dbReference type="Gene3D" id="3.30.70.20">
    <property type="match status" value="1"/>
</dbReference>
<name>A0ABR9ZSM3_9FIRM</name>
<dbReference type="InterPro" id="IPR051684">
    <property type="entry name" value="Electron_Trans/Redox"/>
</dbReference>
<evidence type="ECO:0000256" key="5">
    <source>
        <dbReference type="ARBA" id="ARBA00023004"/>
    </source>
</evidence>
<feature type="transmembrane region" description="Helical" evidence="7">
    <location>
        <begin position="12"/>
        <end position="45"/>
    </location>
</feature>
<keyword evidence="2" id="KW-0004">4Fe-4S</keyword>
<dbReference type="Pfam" id="PF13187">
    <property type="entry name" value="Fer4_9"/>
    <property type="match status" value="1"/>
</dbReference>
<evidence type="ECO:0000259" key="8">
    <source>
        <dbReference type="PROSITE" id="PS51379"/>
    </source>
</evidence>
<keyword evidence="5" id="KW-0408">Iron</keyword>
<reference evidence="9 10" key="1">
    <citation type="submission" date="2020-11" db="EMBL/GenBank/DDBJ databases">
        <title>Fusibacter basophilias sp. nov.</title>
        <authorList>
            <person name="Qiu D."/>
        </authorList>
    </citation>
    <scope>NUCLEOTIDE SEQUENCE [LARGE SCALE GENOMIC DNA]</scope>
    <source>
        <strain evidence="9 10">Q10-2</strain>
    </source>
</reference>
<comment type="caution">
    <text evidence="9">The sequence shown here is derived from an EMBL/GenBank/DDBJ whole genome shotgun (WGS) entry which is preliminary data.</text>
</comment>
<keyword evidence="7" id="KW-1133">Transmembrane helix</keyword>
<evidence type="ECO:0000256" key="4">
    <source>
        <dbReference type="ARBA" id="ARBA00022982"/>
    </source>
</evidence>
<evidence type="ECO:0000313" key="9">
    <source>
        <dbReference type="EMBL" id="MBF4692880.1"/>
    </source>
</evidence>
<sequence>MSKLIPYRQWIQFFFGLITAIAIFTTGISLWVIFGLASLLGVFMGKTFCKWMCPMGFIMEWMTKGMSSDQSAQHMYNYHKLGCPISWAQGFLNKYSFFKIKTVTTSCTSCGACDKTCYITKLNPSYSFYKPQKSNPGEAFNCSKCLKCVDVCPTKSIEIKSGFRLFD</sequence>
<evidence type="ECO:0000256" key="7">
    <source>
        <dbReference type="SAM" id="Phobius"/>
    </source>
</evidence>
<evidence type="ECO:0000256" key="6">
    <source>
        <dbReference type="ARBA" id="ARBA00023014"/>
    </source>
</evidence>
<evidence type="ECO:0000256" key="1">
    <source>
        <dbReference type="ARBA" id="ARBA00022448"/>
    </source>
</evidence>
<keyword evidence="10" id="KW-1185">Reference proteome</keyword>
<proteinExistence type="predicted"/>
<keyword evidence="6" id="KW-0411">Iron-sulfur</keyword>
<keyword evidence="7" id="KW-0472">Membrane</keyword>
<keyword evidence="3" id="KW-0479">Metal-binding</keyword>
<dbReference type="SUPFAM" id="SSF54862">
    <property type="entry name" value="4Fe-4S ferredoxins"/>
    <property type="match status" value="1"/>
</dbReference>
<evidence type="ECO:0000256" key="2">
    <source>
        <dbReference type="ARBA" id="ARBA00022485"/>
    </source>
</evidence>
<dbReference type="EMBL" id="JADKNH010000004">
    <property type="protein sequence ID" value="MBF4692880.1"/>
    <property type="molecule type" value="Genomic_DNA"/>
</dbReference>